<dbReference type="PANTHER" id="PTHR48111:SF76">
    <property type="entry name" value="TWO-COMPONENT RESPONSE REGULATOR"/>
    <property type="match status" value="1"/>
</dbReference>
<evidence type="ECO:0000256" key="6">
    <source>
        <dbReference type="PROSITE-ProRule" id="PRU00169"/>
    </source>
</evidence>
<dbReference type="GO" id="GO:0006355">
    <property type="term" value="P:regulation of DNA-templated transcription"/>
    <property type="evidence" value="ECO:0007669"/>
    <property type="project" value="InterPro"/>
</dbReference>
<proteinExistence type="predicted"/>
<keyword evidence="2" id="KW-0902">Two-component regulatory system</keyword>
<dbReference type="InterPro" id="IPR039420">
    <property type="entry name" value="WalR-like"/>
</dbReference>
<gene>
    <name evidence="10" type="ORF">EOS_05175</name>
</gene>
<dbReference type="SUPFAM" id="SSF52172">
    <property type="entry name" value="CheY-like"/>
    <property type="match status" value="1"/>
</dbReference>
<accession>A0A0J1D3K3</accession>
<evidence type="ECO:0000313" key="10">
    <source>
        <dbReference type="EMBL" id="KLU27251.1"/>
    </source>
</evidence>
<dbReference type="PROSITE" id="PS51755">
    <property type="entry name" value="OMPR_PHOB"/>
    <property type="match status" value="1"/>
</dbReference>
<keyword evidence="5" id="KW-0804">Transcription</keyword>
<dbReference type="InterPro" id="IPR001867">
    <property type="entry name" value="OmpR/PhoB-type_DNA-bd"/>
</dbReference>
<dbReference type="AlphaFoldDB" id="A0A0J1D3K3"/>
<evidence type="ECO:0000256" key="3">
    <source>
        <dbReference type="ARBA" id="ARBA00023015"/>
    </source>
</evidence>
<organism evidence="10 11">
    <name type="scientific">Caballeronia mineralivorans PML1(12)</name>
    <dbReference type="NCBI Taxonomy" id="908627"/>
    <lineage>
        <taxon>Bacteria</taxon>
        <taxon>Pseudomonadati</taxon>
        <taxon>Pseudomonadota</taxon>
        <taxon>Betaproteobacteria</taxon>
        <taxon>Burkholderiales</taxon>
        <taxon>Burkholderiaceae</taxon>
        <taxon>Caballeronia</taxon>
    </lineage>
</organism>
<keyword evidence="11" id="KW-1185">Reference proteome</keyword>
<feature type="DNA-binding region" description="OmpR/PhoB-type" evidence="7">
    <location>
        <begin position="140"/>
        <end position="239"/>
    </location>
</feature>
<dbReference type="GO" id="GO:0032993">
    <property type="term" value="C:protein-DNA complex"/>
    <property type="evidence" value="ECO:0007669"/>
    <property type="project" value="TreeGrafter"/>
</dbReference>
<dbReference type="FunFam" id="1.10.10.10:FF:000005">
    <property type="entry name" value="Two-component system response regulator"/>
    <property type="match status" value="1"/>
</dbReference>
<name>A0A0J1D3K3_9BURK</name>
<dbReference type="PATRIC" id="fig|908627.4.peg.1141"/>
<dbReference type="Proteomes" id="UP000035963">
    <property type="component" value="Unassembled WGS sequence"/>
</dbReference>
<dbReference type="Pfam" id="PF00072">
    <property type="entry name" value="Response_reg"/>
    <property type="match status" value="1"/>
</dbReference>
<dbReference type="InterPro" id="IPR036388">
    <property type="entry name" value="WH-like_DNA-bd_sf"/>
</dbReference>
<dbReference type="SMART" id="SM00448">
    <property type="entry name" value="REC"/>
    <property type="match status" value="1"/>
</dbReference>
<evidence type="ECO:0000259" key="8">
    <source>
        <dbReference type="PROSITE" id="PS50110"/>
    </source>
</evidence>
<dbReference type="PROSITE" id="PS50110">
    <property type="entry name" value="RESPONSE_REGULATORY"/>
    <property type="match status" value="1"/>
</dbReference>
<feature type="domain" description="OmpR/PhoB-type" evidence="9">
    <location>
        <begin position="140"/>
        <end position="239"/>
    </location>
</feature>
<dbReference type="Gene3D" id="1.10.10.10">
    <property type="entry name" value="Winged helix-like DNA-binding domain superfamily/Winged helix DNA-binding domain"/>
    <property type="match status" value="1"/>
</dbReference>
<feature type="domain" description="Response regulatory" evidence="8">
    <location>
        <begin position="16"/>
        <end position="130"/>
    </location>
</feature>
<evidence type="ECO:0000256" key="7">
    <source>
        <dbReference type="PROSITE-ProRule" id="PRU01091"/>
    </source>
</evidence>
<dbReference type="CDD" id="cd00383">
    <property type="entry name" value="trans_reg_C"/>
    <property type="match status" value="1"/>
</dbReference>
<keyword evidence="4 7" id="KW-0238">DNA-binding</keyword>
<dbReference type="GO" id="GO:0000156">
    <property type="term" value="F:phosphorelay response regulator activity"/>
    <property type="evidence" value="ECO:0007669"/>
    <property type="project" value="TreeGrafter"/>
</dbReference>
<dbReference type="PANTHER" id="PTHR48111">
    <property type="entry name" value="REGULATOR OF RPOS"/>
    <property type="match status" value="1"/>
</dbReference>
<evidence type="ECO:0000256" key="1">
    <source>
        <dbReference type="ARBA" id="ARBA00022553"/>
    </source>
</evidence>
<dbReference type="Gene3D" id="6.10.250.690">
    <property type="match status" value="1"/>
</dbReference>
<evidence type="ECO:0000313" key="11">
    <source>
        <dbReference type="Proteomes" id="UP000035963"/>
    </source>
</evidence>
<dbReference type="InterPro" id="IPR011006">
    <property type="entry name" value="CheY-like_superfamily"/>
</dbReference>
<dbReference type="EMBL" id="AEJF01000043">
    <property type="protein sequence ID" value="KLU27251.1"/>
    <property type="molecule type" value="Genomic_DNA"/>
</dbReference>
<protein>
    <submittedName>
        <fullName evidence="10">Transcriptional regulator</fullName>
    </submittedName>
</protein>
<reference evidence="10 11" key="1">
    <citation type="journal article" date="2015" name="Genome Announc.">
        <title>Draft Genome Sequence of Burkholderia sp. Strain PML1(12), an Ectomycorrhizosphere-Inhabiting Bacterium with Effective Mineral-Weathering Ability.</title>
        <authorList>
            <person name="Uroz S."/>
            <person name="Oger P."/>
        </authorList>
    </citation>
    <scope>NUCLEOTIDE SEQUENCE [LARGE SCALE GENOMIC DNA]</scope>
    <source>
        <strain evidence="11">PML1(12)</strain>
    </source>
</reference>
<dbReference type="Pfam" id="PF00486">
    <property type="entry name" value="Trans_reg_C"/>
    <property type="match status" value="1"/>
</dbReference>
<dbReference type="SMART" id="SM00862">
    <property type="entry name" value="Trans_reg_C"/>
    <property type="match status" value="1"/>
</dbReference>
<comment type="caution">
    <text evidence="10">The sequence shown here is derived from an EMBL/GenBank/DDBJ whole genome shotgun (WGS) entry which is preliminary data.</text>
</comment>
<evidence type="ECO:0000256" key="2">
    <source>
        <dbReference type="ARBA" id="ARBA00023012"/>
    </source>
</evidence>
<dbReference type="Gene3D" id="3.40.50.2300">
    <property type="match status" value="1"/>
</dbReference>
<evidence type="ECO:0000256" key="5">
    <source>
        <dbReference type="ARBA" id="ARBA00023163"/>
    </source>
</evidence>
<feature type="modified residue" description="4-aspartylphosphate" evidence="6">
    <location>
        <position position="65"/>
    </location>
</feature>
<dbReference type="GO" id="GO:0000976">
    <property type="term" value="F:transcription cis-regulatory region binding"/>
    <property type="evidence" value="ECO:0007669"/>
    <property type="project" value="TreeGrafter"/>
</dbReference>
<keyword evidence="3" id="KW-0805">Transcription regulation</keyword>
<keyword evidence="1 6" id="KW-0597">Phosphoprotein</keyword>
<sequence>MASEQAIVRSIGRKYRILVVEDDPSAALEVRAALEDYGFDVECVSSGHDGLLRAIDGEFDAVVLDRMLPDIDGLSILSTLRNIGRRTPVLILSALAAVDERVRGLRAGGDDYVTKPFDSLELTARLNVLLRRQSSSAAAPSMLSVGDLILDPGMHRAQRAGQTLDLKPREYSLLEFMMRHAGQVVTRTLLFESVWNYHFNAQTNVIDMHIGHLRRKVSLNGRMSSMIHTVRNVGYILQASE</sequence>
<evidence type="ECO:0000256" key="4">
    <source>
        <dbReference type="ARBA" id="ARBA00023125"/>
    </source>
</evidence>
<dbReference type="RefSeq" id="WP_047845534.1">
    <property type="nucleotide sequence ID" value="NZ_AEJF01000043.1"/>
</dbReference>
<dbReference type="InterPro" id="IPR001789">
    <property type="entry name" value="Sig_transdc_resp-reg_receiver"/>
</dbReference>
<dbReference type="GO" id="GO:0005829">
    <property type="term" value="C:cytosol"/>
    <property type="evidence" value="ECO:0007669"/>
    <property type="project" value="TreeGrafter"/>
</dbReference>
<evidence type="ECO:0000259" key="9">
    <source>
        <dbReference type="PROSITE" id="PS51755"/>
    </source>
</evidence>